<dbReference type="EMBL" id="JAJEQC010000006">
    <property type="protein sequence ID" value="MCC2136853.1"/>
    <property type="molecule type" value="Genomic_DNA"/>
</dbReference>
<comment type="caution">
    <text evidence="1">The sequence shown here is derived from an EMBL/GenBank/DDBJ whole genome shotgun (WGS) entry which is preliminary data.</text>
</comment>
<keyword evidence="2" id="KW-1185">Reference proteome</keyword>
<protein>
    <recommendedName>
        <fullName evidence="3">Sporulation protein</fullName>
    </recommendedName>
</protein>
<dbReference type="RefSeq" id="WP_308449213.1">
    <property type="nucleotide sequence ID" value="NZ_JAJEQC010000006.1"/>
</dbReference>
<gene>
    <name evidence="1" type="ORF">LKD31_07465</name>
</gene>
<dbReference type="Proteomes" id="UP001199424">
    <property type="component" value="Unassembled WGS sequence"/>
</dbReference>
<reference evidence="1" key="1">
    <citation type="submission" date="2021-10" db="EMBL/GenBank/DDBJ databases">
        <title>Anaerobic single-cell dispensing facilitates the cultivation of human gut bacteria.</title>
        <authorList>
            <person name="Afrizal A."/>
        </authorList>
    </citation>
    <scope>NUCLEOTIDE SEQUENCE</scope>
    <source>
        <strain evidence="1">CLA-AA-H250</strain>
    </source>
</reference>
<evidence type="ECO:0008006" key="3">
    <source>
        <dbReference type="Google" id="ProtNLM"/>
    </source>
</evidence>
<name>A0AAE3ALN9_9FIRM</name>
<dbReference type="AlphaFoldDB" id="A0AAE3ALN9"/>
<evidence type="ECO:0000313" key="2">
    <source>
        <dbReference type="Proteomes" id="UP001199424"/>
    </source>
</evidence>
<sequence>MSDVNVLLCTVDSAMNTLAAFDRDRADVTARVSFALGSVLARVALETEQCRRALADAEATSYTDEETGNTAENPEAARLRAKLDALEALNERCILAGGALSAAWAQESRQSETHVSDALHRCGVYLKKLNRIALSPDPGSITVSNHGDAPVFVCIVDSALYPETAEHIRVAQDIGFPDILTLDRGGAAERRKASLASIKASRIWDRDEYPCACFKEGGAGAHVMYVAGTDNRGAGSYMGWQMRGLPDGAKVRVRVI</sequence>
<evidence type="ECO:0000313" key="1">
    <source>
        <dbReference type="EMBL" id="MCC2136853.1"/>
    </source>
</evidence>
<accession>A0AAE3ALN9</accession>
<proteinExistence type="predicted"/>
<organism evidence="1 2">
    <name type="scientific">Hominenteromicrobium mulieris</name>
    <dbReference type="NCBI Taxonomy" id="2885357"/>
    <lineage>
        <taxon>Bacteria</taxon>
        <taxon>Bacillati</taxon>
        <taxon>Bacillota</taxon>
        <taxon>Clostridia</taxon>
        <taxon>Eubacteriales</taxon>
        <taxon>Oscillospiraceae</taxon>
        <taxon>Hominenteromicrobium</taxon>
    </lineage>
</organism>